<protein>
    <submittedName>
        <fullName evidence="6">TetR/AcrR family transcriptional regulator</fullName>
    </submittedName>
</protein>
<name>A0A7T4R0D8_9GAMM</name>
<dbReference type="PROSITE" id="PS50977">
    <property type="entry name" value="HTH_TETR_2"/>
    <property type="match status" value="1"/>
</dbReference>
<dbReference type="SUPFAM" id="SSF46689">
    <property type="entry name" value="Homeodomain-like"/>
    <property type="match status" value="1"/>
</dbReference>
<dbReference type="Proteomes" id="UP000596063">
    <property type="component" value="Chromosome"/>
</dbReference>
<evidence type="ECO:0000259" key="5">
    <source>
        <dbReference type="PROSITE" id="PS50977"/>
    </source>
</evidence>
<evidence type="ECO:0000256" key="2">
    <source>
        <dbReference type="ARBA" id="ARBA00023125"/>
    </source>
</evidence>
<dbReference type="Gene3D" id="1.10.10.60">
    <property type="entry name" value="Homeodomain-like"/>
    <property type="match status" value="1"/>
</dbReference>
<dbReference type="RefSeq" id="WP_198569497.1">
    <property type="nucleotide sequence ID" value="NZ_CP066167.1"/>
</dbReference>
<organism evidence="6 7">
    <name type="scientific">Spongiibacter nanhainus</name>
    <dbReference type="NCBI Taxonomy" id="2794344"/>
    <lineage>
        <taxon>Bacteria</taxon>
        <taxon>Pseudomonadati</taxon>
        <taxon>Pseudomonadota</taxon>
        <taxon>Gammaproteobacteria</taxon>
        <taxon>Cellvibrionales</taxon>
        <taxon>Spongiibacteraceae</taxon>
        <taxon>Spongiibacter</taxon>
    </lineage>
</organism>
<dbReference type="InterPro" id="IPR009057">
    <property type="entry name" value="Homeodomain-like_sf"/>
</dbReference>
<evidence type="ECO:0000313" key="7">
    <source>
        <dbReference type="Proteomes" id="UP000596063"/>
    </source>
</evidence>
<dbReference type="Gene3D" id="1.10.357.10">
    <property type="entry name" value="Tetracycline Repressor, domain 2"/>
    <property type="match status" value="1"/>
</dbReference>
<dbReference type="Pfam" id="PF00440">
    <property type="entry name" value="TetR_N"/>
    <property type="match status" value="1"/>
</dbReference>
<reference evidence="6 7" key="1">
    <citation type="submission" date="2020-12" db="EMBL/GenBank/DDBJ databases">
        <authorList>
            <person name="Shan Y."/>
        </authorList>
    </citation>
    <scope>NUCLEOTIDE SEQUENCE [LARGE SCALE GENOMIC DNA]</scope>
    <source>
        <strain evidence="7">csc3.9</strain>
    </source>
</reference>
<evidence type="ECO:0000256" key="3">
    <source>
        <dbReference type="ARBA" id="ARBA00023163"/>
    </source>
</evidence>
<dbReference type="PANTHER" id="PTHR47506">
    <property type="entry name" value="TRANSCRIPTIONAL REGULATORY PROTEIN"/>
    <property type="match status" value="1"/>
</dbReference>
<proteinExistence type="predicted"/>
<dbReference type="InterPro" id="IPR036271">
    <property type="entry name" value="Tet_transcr_reg_TetR-rel_C_sf"/>
</dbReference>
<evidence type="ECO:0000313" key="6">
    <source>
        <dbReference type="EMBL" id="QQD17999.1"/>
    </source>
</evidence>
<dbReference type="PANTHER" id="PTHR47506:SF1">
    <property type="entry name" value="HTH-TYPE TRANSCRIPTIONAL REGULATOR YJDC"/>
    <property type="match status" value="1"/>
</dbReference>
<keyword evidence="3" id="KW-0804">Transcription</keyword>
<dbReference type="EMBL" id="CP066167">
    <property type="protein sequence ID" value="QQD17999.1"/>
    <property type="molecule type" value="Genomic_DNA"/>
</dbReference>
<sequence length="191" mass="20724">MGRTRRFDEGAALEQATELFWRRGYAATTYPILEAQTGISGRSLIHCFGDKEALFLKVLKKYSADVGERLAKQGYRGSKSIVAFFQSLAEAPADSPLNGGCLMVNTLGELGTVPVLEDAVRAFRAQLLAFFADNLRVDGIAKPQQKAELLLALLWGSSTQIRSSGSVTALKPVVSALKQTLSAWQQQATKT</sequence>
<feature type="domain" description="HTH tetR-type" evidence="5">
    <location>
        <begin position="6"/>
        <end position="66"/>
    </location>
</feature>
<dbReference type="GO" id="GO:0003677">
    <property type="term" value="F:DNA binding"/>
    <property type="evidence" value="ECO:0007669"/>
    <property type="project" value="UniProtKB-UniRule"/>
</dbReference>
<evidence type="ECO:0000256" key="4">
    <source>
        <dbReference type="PROSITE-ProRule" id="PRU00335"/>
    </source>
</evidence>
<feature type="DNA-binding region" description="H-T-H motif" evidence="4">
    <location>
        <begin position="29"/>
        <end position="48"/>
    </location>
</feature>
<dbReference type="KEGG" id="snan:I6N98_16910"/>
<dbReference type="AlphaFoldDB" id="A0A7T4R0D8"/>
<keyword evidence="2 4" id="KW-0238">DNA-binding</keyword>
<gene>
    <name evidence="6" type="ORF">I6N98_16910</name>
</gene>
<dbReference type="SUPFAM" id="SSF48498">
    <property type="entry name" value="Tetracyclin repressor-like, C-terminal domain"/>
    <property type="match status" value="1"/>
</dbReference>
<keyword evidence="7" id="KW-1185">Reference proteome</keyword>
<evidence type="ECO:0000256" key="1">
    <source>
        <dbReference type="ARBA" id="ARBA00023015"/>
    </source>
</evidence>
<keyword evidence="1" id="KW-0805">Transcription regulation</keyword>
<accession>A0A7T4R0D8</accession>
<dbReference type="InterPro" id="IPR001647">
    <property type="entry name" value="HTH_TetR"/>
</dbReference>